<dbReference type="OrthoDB" id="9796932at2"/>
<dbReference type="InterPro" id="IPR005123">
    <property type="entry name" value="Oxoglu/Fe-dep_dioxygenase_dom"/>
</dbReference>
<evidence type="ECO:0000313" key="8">
    <source>
        <dbReference type="EMBL" id="RUO57732.1"/>
    </source>
</evidence>
<dbReference type="Pfam" id="PF13532">
    <property type="entry name" value="2OG-FeII_Oxy_2"/>
    <property type="match status" value="1"/>
</dbReference>
<dbReference type="AlphaFoldDB" id="A0A432Y9Y0"/>
<keyword evidence="8" id="KW-0808">Transferase</keyword>
<gene>
    <name evidence="8" type="ORF">CWE25_04490</name>
</gene>
<feature type="binding site" evidence="6">
    <location>
        <position position="184"/>
    </location>
    <ligand>
        <name>Fe cation</name>
        <dbReference type="ChEBI" id="CHEBI:24875"/>
        <note>catalytic</note>
    </ligand>
</feature>
<evidence type="ECO:0000313" key="9">
    <source>
        <dbReference type="Proteomes" id="UP000287330"/>
    </source>
</evidence>
<feature type="domain" description="Fe2OG dioxygenase" evidence="7">
    <location>
        <begin position="110"/>
        <end position="209"/>
    </location>
</feature>
<feature type="binding site" evidence="6">
    <location>
        <position position="128"/>
    </location>
    <ligand>
        <name>Fe cation</name>
        <dbReference type="ChEBI" id="CHEBI:24875"/>
        <note>catalytic</note>
    </ligand>
</feature>
<dbReference type="Proteomes" id="UP000287330">
    <property type="component" value="Unassembled WGS sequence"/>
</dbReference>
<dbReference type="PANTHER" id="PTHR16557">
    <property type="entry name" value="ALKYLATED DNA REPAIR PROTEIN ALKB-RELATED"/>
    <property type="match status" value="1"/>
</dbReference>
<dbReference type="GO" id="GO:0008198">
    <property type="term" value="F:ferrous iron binding"/>
    <property type="evidence" value="ECO:0007669"/>
    <property type="project" value="TreeGrafter"/>
</dbReference>
<protein>
    <submittedName>
        <fullName evidence="8">DNA oxidative demethylase AlkB</fullName>
    </submittedName>
</protein>
<dbReference type="NCBIfam" id="NF011930">
    <property type="entry name" value="PRK15401.1"/>
    <property type="match status" value="1"/>
</dbReference>
<keyword evidence="2" id="KW-0223">Dioxygenase</keyword>
<evidence type="ECO:0000256" key="4">
    <source>
        <dbReference type="ARBA" id="ARBA00023004"/>
    </source>
</evidence>
<dbReference type="Gene3D" id="2.60.120.590">
    <property type="entry name" value="Alpha-ketoglutarate-dependent dioxygenase AlkB-like"/>
    <property type="match status" value="1"/>
</dbReference>
<dbReference type="EMBL" id="PIPV01000002">
    <property type="protein sequence ID" value="RUO57732.1"/>
    <property type="molecule type" value="Genomic_DNA"/>
</dbReference>
<dbReference type="GO" id="GO:0032259">
    <property type="term" value="P:methylation"/>
    <property type="evidence" value="ECO:0007669"/>
    <property type="project" value="UniProtKB-KW"/>
</dbReference>
<sequence>MSLFDGADPVQFAPGAWLYPGYATQQAADILAAIRACVRQAPLRHFTTPGNKKMSVLSSNCGDFGWVSDTKGYRYQALDPLTHAPWPKIPSLLYEDAVRVAEQAGYPDFVPNACLINVYKPGAKMGLHQDRDESDLTHPVVSYSFGLPARFIWAGQSRTGAKQRLPLNHGDVLVWGGSSRLNYHGIDKLVDGTHPLTQQTRVNLTLRKA</sequence>
<comment type="cofactor">
    <cofactor evidence="6">
        <name>Fe(2+)</name>
        <dbReference type="ChEBI" id="CHEBI:29033"/>
    </cofactor>
    <text evidence="6">Binds 1 Fe(2+) ion per subunit.</text>
</comment>
<dbReference type="RefSeq" id="WP_110572975.1">
    <property type="nucleotide sequence ID" value="NZ_PIPV01000002.1"/>
</dbReference>
<evidence type="ECO:0000256" key="2">
    <source>
        <dbReference type="ARBA" id="ARBA00022964"/>
    </source>
</evidence>
<dbReference type="GO" id="GO:0035516">
    <property type="term" value="F:broad specificity oxidative DNA demethylase activity"/>
    <property type="evidence" value="ECO:0007669"/>
    <property type="project" value="TreeGrafter"/>
</dbReference>
<dbReference type="GO" id="GO:0005737">
    <property type="term" value="C:cytoplasm"/>
    <property type="evidence" value="ECO:0007669"/>
    <property type="project" value="TreeGrafter"/>
</dbReference>
<feature type="binding site" evidence="5">
    <location>
        <position position="158"/>
    </location>
    <ligand>
        <name>substrate</name>
    </ligand>
</feature>
<accession>A0A432Y9Y0</accession>
<dbReference type="InterPro" id="IPR027450">
    <property type="entry name" value="AlkB-like"/>
</dbReference>
<evidence type="ECO:0000256" key="5">
    <source>
        <dbReference type="PIRSR" id="PIRSR604574-1"/>
    </source>
</evidence>
<dbReference type="GO" id="GO:0035515">
    <property type="term" value="F:oxidative RNA demethylase activity"/>
    <property type="evidence" value="ECO:0007669"/>
    <property type="project" value="TreeGrafter"/>
</dbReference>
<keyword evidence="8" id="KW-0489">Methyltransferase</keyword>
<keyword evidence="3" id="KW-0560">Oxidoreductase</keyword>
<evidence type="ECO:0000259" key="7">
    <source>
        <dbReference type="PROSITE" id="PS51471"/>
    </source>
</evidence>
<evidence type="ECO:0000256" key="3">
    <source>
        <dbReference type="ARBA" id="ARBA00023002"/>
    </source>
</evidence>
<dbReference type="SUPFAM" id="SSF51197">
    <property type="entry name" value="Clavaminate synthase-like"/>
    <property type="match status" value="1"/>
</dbReference>
<organism evidence="8 9">
    <name type="scientific">Idiomarina fontislapidosi</name>
    <dbReference type="NCBI Taxonomy" id="263723"/>
    <lineage>
        <taxon>Bacteria</taxon>
        <taxon>Pseudomonadati</taxon>
        <taxon>Pseudomonadota</taxon>
        <taxon>Gammaproteobacteria</taxon>
        <taxon>Alteromonadales</taxon>
        <taxon>Idiomarinaceae</taxon>
        <taxon>Idiomarina</taxon>
    </lineage>
</organism>
<proteinExistence type="predicted"/>
<name>A0A432Y9Y0_9GAMM</name>
<evidence type="ECO:0000256" key="6">
    <source>
        <dbReference type="PIRSR" id="PIRSR604574-2"/>
    </source>
</evidence>
<comment type="caution">
    <text evidence="8">The sequence shown here is derived from an EMBL/GenBank/DDBJ whole genome shotgun (WGS) entry which is preliminary data.</text>
</comment>
<dbReference type="PROSITE" id="PS51471">
    <property type="entry name" value="FE2OG_OXY"/>
    <property type="match status" value="1"/>
</dbReference>
<dbReference type="PANTHER" id="PTHR16557:SF2">
    <property type="entry name" value="NUCLEIC ACID DIOXYGENASE ALKBH1"/>
    <property type="match status" value="1"/>
</dbReference>
<evidence type="ECO:0000256" key="1">
    <source>
        <dbReference type="ARBA" id="ARBA00022723"/>
    </source>
</evidence>
<feature type="binding site" evidence="5">
    <location>
        <position position="132"/>
    </location>
    <ligand>
        <name>substrate</name>
    </ligand>
</feature>
<keyword evidence="1 6" id="KW-0479">Metal-binding</keyword>
<keyword evidence="9" id="KW-1185">Reference proteome</keyword>
<feature type="binding site" evidence="5">
    <location>
        <position position="66"/>
    </location>
    <ligand>
        <name>substrate</name>
    </ligand>
</feature>
<keyword evidence="4 6" id="KW-0408">Iron</keyword>
<dbReference type="GO" id="GO:0035513">
    <property type="term" value="P:oxidative RNA demethylation"/>
    <property type="evidence" value="ECO:0007669"/>
    <property type="project" value="TreeGrafter"/>
</dbReference>
<dbReference type="InterPro" id="IPR037151">
    <property type="entry name" value="AlkB-like_sf"/>
</dbReference>
<feature type="binding site" evidence="5">
    <location>
        <begin position="73"/>
        <end position="75"/>
    </location>
    <ligand>
        <name>substrate</name>
    </ligand>
</feature>
<dbReference type="GO" id="GO:0008168">
    <property type="term" value="F:methyltransferase activity"/>
    <property type="evidence" value="ECO:0007669"/>
    <property type="project" value="UniProtKB-KW"/>
</dbReference>
<dbReference type="InterPro" id="IPR004574">
    <property type="entry name" value="Alkb"/>
</dbReference>
<feature type="binding site" evidence="6">
    <location>
        <position position="130"/>
    </location>
    <ligand>
        <name>Fe cation</name>
        <dbReference type="ChEBI" id="CHEBI:24875"/>
        <note>catalytic</note>
    </ligand>
</feature>
<feature type="binding site" evidence="5">
    <location>
        <begin position="201"/>
        <end position="207"/>
    </location>
    <ligand>
        <name>2-oxoglutarate</name>
        <dbReference type="ChEBI" id="CHEBI:16810"/>
    </ligand>
</feature>
<reference evidence="9" key="1">
    <citation type="journal article" date="2018" name="Front. Microbiol.">
        <title>Genome-Based Analysis Reveals the Taxonomy and Diversity of the Family Idiomarinaceae.</title>
        <authorList>
            <person name="Liu Y."/>
            <person name="Lai Q."/>
            <person name="Shao Z."/>
        </authorList>
    </citation>
    <scope>NUCLEOTIDE SEQUENCE [LARGE SCALE GENOMIC DNA]</scope>
    <source>
        <strain evidence="9">F23</strain>
    </source>
</reference>
<feature type="binding site" evidence="5">
    <location>
        <begin position="117"/>
        <end position="119"/>
    </location>
    <ligand>
        <name>2-oxoglutarate</name>
        <dbReference type="ChEBI" id="CHEBI:16810"/>
    </ligand>
</feature>